<organism evidence="2 3">
    <name type="scientific">Takifugu flavidus</name>
    <name type="common">sansaifugu</name>
    <dbReference type="NCBI Taxonomy" id="433684"/>
    <lineage>
        <taxon>Eukaryota</taxon>
        <taxon>Metazoa</taxon>
        <taxon>Chordata</taxon>
        <taxon>Craniata</taxon>
        <taxon>Vertebrata</taxon>
        <taxon>Euteleostomi</taxon>
        <taxon>Actinopterygii</taxon>
        <taxon>Neopterygii</taxon>
        <taxon>Teleostei</taxon>
        <taxon>Neoteleostei</taxon>
        <taxon>Acanthomorphata</taxon>
        <taxon>Eupercaria</taxon>
        <taxon>Tetraodontiformes</taxon>
        <taxon>Tetradontoidea</taxon>
        <taxon>Tetraodontidae</taxon>
        <taxon>Takifugu</taxon>
    </lineage>
</organism>
<evidence type="ECO:0000313" key="2">
    <source>
        <dbReference type="EMBL" id="TWW78770.1"/>
    </source>
</evidence>
<gene>
    <name evidence="2" type="ORF">D4764_11G0008910</name>
</gene>
<evidence type="ECO:0000313" key="3">
    <source>
        <dbReference type="Proteomes" id="UP000324091"/>
    </source>
</evidence>
<dbReference type="EMBL" id="RHFK02000003">
    <property type="protein sequence ID" value="TWW78770.1"/>
    <property type="molecule type" value="Genomic_DNA"/>
</dbReference>
<feature type="region of interest" description="Disordered" evidence="1">
    <location>
        <begin position="146"/>
        <end position="195"/>
    </location>
</feature>
<comment type="caution">
    <text evidence="2">The sequence shown here is derived from an EMBL/GenBank/DDBJ whole genome shotgun (WGS) entry which is preliminary data.</text>
</comment>
<sequence>MSFSSLFSPCGSKEKKTGWGTFNENSFPQIEMKQFLIYCDPYVAGMENCCELREPKCEVNKTFNGTPPPTVTAQLPQMLSQPASPPLDGCRCPAEKKHNSARVQARGGDSALMLGRAPKESLGCNHELRIEAQIESQKHENTLQKVDRIDGLRANVHESDPSEGSRREPRSEPWGTPRTRVKRGRSEAKETQDKR</sequence>
<feature type="compositionally biased region" description="Basic and acidic residues" evidence="1">
    <location>
        <begin position="184"/>
        <end position="195"/>
    </location>
</feature>
<accession>A0A5C6PKK5</accession>
<name>A0A5C6PKK5_9TELE</name>
<reference evidence="2 3" key="1">
    <citation type="submission" date="2019-04" db="EMBL/GenBank/DDBJ databases">
        <title>Chromosome genome assembly for Takifugu flavidus.</title>
        <authorList>
            <person name="Xiao S."/>
        </authorList>
    </citation>
    <scope>NUCLEOTIDE SEQUENCE [LARGE SCALE GENOMIC DNA]</scope>
    <source>
        <strain evidence="2">HTHZ2018</strain>
        <tissue evidence="2">Muscle</tissue>
    </source>
</reference>
<evidence type="ECO:0000256" key="1">
    <source>
        <dbReference type="SAM" id="MobiDB-lite"/>
    </source>
</evidence>
<protein>
    <submittedName>
        <fullName evidence="2">Uncharacterized protein</fullName>
    </submittedName>
</protein>
<proteinExistence type="predicted"/>
<feature type="compositionally biased region" description="Basic and acidic residues" evidence="1">
    <location>
        <begin position="146"/>
        <end position="171"/>
    </location>
</feature>
<dbReference type="AlphaFoldDB" id="A0A5C6PKK5"/>
<dbReference type="Proteomes" id="UP000324091">
    <property type="component" value="Chromosome 11"/>
</dbReference>
<keyword evidence="3" id="KW-1185">Reference proteome</keyword>